<feature type="compositionally biased region" description="Gly residues" evidence="1">
    <location>
        <begin position="39"/>
        <end position="52"/>
    </location>
</feature>
<dbReference type="AlphaFoldDB" id="A0A1S1QBY9"/>
<name>A0A1S1QBY9_9ACTN</name>
<evidence type="ECO:0000256" key="1">
    <source>
        <dbReference type="SAM" id="MobiDB-lite"/>
    </source>
</evidence>
<sequence>MNPRASAGFERLRPRGTAGGIRSASGQDTGRARTDGTASGTGRGGAGRGGAGIPASRPVPLRERVVEMPATDSAHGRGASIGRDAHGKRALYSGVRPPGNRRPTLAIACSRCGRSSAVGLWRALLVLTPSMHLPLPLRHPSLLRCPACGRASWVRLALRTRP</sequence>
<evidence type="ECO:0000313" key="3">
    <source>
        <dbReference type="Proteomes" id="UP000179627"/>
    </source>
</evidence>
<comment type="caution">
    <text evidence="2">The sequence shown here is derived from an EMBL/GenBank/DDBJ whole genome shotgun (WGS) entry which is preliminary data.</text>
</comment>
<dbReference type="Proteomes" id="UP000179627">
    <property type="component" value="Unassembled WGS sequence"/>
</dbReference>
<evidence type="ECO:0000313" key="2">
    <source>
        <dbReference type="EMBL" id="OHV30602.1"/>
    </source>
</evidence>
<keyword evidence="3" id="KW-1185">Reference proteome</keyword>
<feature type="region of interest" description="Disordered" evidence="1">
    <location>
        <begin position="1"/>
        <end position="60"/>
    </location>
</feature>
<organism evidence="2 3">
    <name type="scientific">Parafrankia colletiae</name>
    <dbReference type="NCBI Taxonomy" id="573497"/>
    <lineage>
        <taxon>Bacteria</taxon>
        <taxon>Bacillati</taxon>
        <taxon>Actinomycetota</taxon>
        <taxon>Actinomycetes</taxon>
        <taxon>Frankiales</taxon>
        <taxon>Frankiaceae</taxon>
        <taxon>Parafrankia</taxon>
    </lineage>
</organism>
<gene>
    <name evidence="2" type="ORF">CC117_06620</name>
</gene>
<reference evidence="3" key="1">
    <citation type="submission" date="2016-07" db="EMBL/GenBank/DDBJ databases">
        <title>Sequence Frankia sp. strain CcI1.17.</title>
        <authorList>
            <person name="Ghodhbane-Gtari F."/>
            <person name="Swanson E."/>
            <person name="Gueddou A."/>
            <person name="Morris K."/>
            <person name="Hezbri K."/>
            <person name="Ktari A."/>
            <person name="Nouioui I."/>
            <person name="Abebe-Akele F."/>
            <person name="Simpson S."/>
            <person name="Thomas K."/>
            <person name="Gtari M."/>
            <person name="Tisa L.S."/>
            <person name="Hurst S."/>
        </authorList>
    </citation>
    <scope>NUCLEOTIDE SEQUENCE [LARGE SCALE GENOMIC DNA]</scope>
    <source>
        <strain evidence="3">Cc1.17</strain>
    </source>
</reference>
<dbReference type="RefSeq" id="WP_071089242.1">
    <property type="nucleotide sequence ID" value="NZ_MBLM01000152.1"/>
</dbReference>
<accession>A0A1S1QBY9</accession>
<protein>
    <submittedName>
        <fullName evidence="2">Uncharacterized protein</fullName>
    </submittedName>
</protein>
<dbReference type="EMBL" id="MBLM01000152">
    <property type="protein sequence ID" value="OHV30602.1"/>
    <property type="molecule type" value="Genomic_DNA"/>
</dbReference>
<proteinExistence type="predicted"/>
<dbReference type="OrthoDB" id="3216078at2"/>